<dbReference type="RefSeq" id="WP_189772782.1">
    <property type="nucleotide sequence ID" value="NZ_BNCK01000008.1"/>
</dbReference>
<dbReference type="InterPro" id="IPR045590">
    <property type="entry name" value="DUF6463"/>
</dbReference>
<dbReference type="EMBL" id="BNCK01000008">
    <property type="protein sequence ID" value="GHG01256.1"/>
    <property type="molecule type" value="Genomic_DNA"/>
</dbReference>
<accession>A0A919EMS9</accession>
<keyword evidence="3" id="KW-1185">Reference proteome</keyword>
<keyword evidence="1" id="KW-0472">Membrane</keyword>
<dbReference type="Pfam" id="PF20064">
    <property type="entry name" value="DUF6463"/>
    <property type="match status" value="1"/>
</dbReference>
<proteinExistence type="predicted"/>
<evidence type="ECO:0000256" key="1">
    <source>
        <dbReference type="SAM" id="Phobius"/>
    </source>
</evidence>
<organism evidence="2 3">
    <name type="scientific">Thalassotalea marina</name>
    <dbReference type="NCBI Taxonomy" id="1673741"/>
    <lineage>
        <taxon>Bacteria</taxon>
        <taxon>Pseudomonadati</taxon>
        <taxon>Pseudomonadota</taxon>
        <taxon>Gammaproteobacteria</taxon>
        <taxon>Alteromonadales</taxon>
        <taxon>Colwelliaceae</taxon>
        <taxon>Thalassotalea</taxon>
    </lineage>
</organism>
<name>A0A919EMS9_9GAMM</name>
<protein>
    <submittedName>
        <fullName evidence="2">Uncharacterized protein</fullName>
    </submittedName>
</protein>
<feature type="transmembrane region" description="Helical" evidence="1">
    <location>
        <begin position="81"/>
        <end position="107"/>
    </location>
</feature>
<feature type="transmembrane region" description="Helical" evidence="1">
    <location>
        <begin position="51"/>
        <end position="69"/>
    </location>
</feature>
<keyword evidence="1" id="KW-1133">Transmembrane helix</keyword>
<reference evidence="2" key="2">
    <citation type="submission" date="2020-09" db="EMBL/GenBank/DDBJ databases">
        <authorList>
            <person name="Sun Q."/>
            <person name="Kim S."/>
        </authorList>
    </citation>
    <scope>NUCLEOTIDE SEQUENCE</scope>
    <source>
        <strain evidence="2">KCTC 42731</strain>
    </source>
</reference>
<keyword evidence="1" id="KW-0812">Transmembrane</keyword>
<dbReference type="Proteomes" id="UP000623842">
    <property type="component" value="Unassembled WGS sequence"/>
</dbReference>
<dbReference type="AlphaFoldDB" id="A0A919EMS9"/>
<comment type="caution">
    <text evidence="2">The sequence shown here is derived from an EMBL/GenBank/DDBJ whole genome shotgun (WGS) entry which is preliminary data.</text>
</comment>
<sequence length="128" mass="13940">MKYSGYYLFATGVLHNLIGFVMGWPVLLDMSDAGWISSTIVDGQVLFDREAISWFLITGFFWMAFGLTLQKAIDQGFVPPISLGLSFIVIGVIVAFIMPISGAYLFIIQGIVLLIGANKAQITVQNAG</sequence>
<feature type="transmembrane region" description="Helical" evidence="1">
    <location>
        <begin position="7"/>
        <end position="27"/>
    </location>
</feature>
<evidence type="ECO:0000313" key="2">
    <source>
        <dbReference type="EMBL" id="GHG01256.1"/>
    </source>
</evidence>
<evidence type="ECO:0000313" key="3">
    <source>
        <dbReference type="Proteomes" id="UP000623842"/>
    </source>
</evidence>
<gene>
    <name evidence="2" type="ORF">GCM10017161_32390</name>
</gene>
<reference evidence="2" key="1">
    <citation type="journal article" date="2014" name="Int. J. Syst. Evol. Microbiol.">
        <title>Complete genome sequence of Corynebacterium casei LMG S-19264T (=DSM 44701T), isolated from a smear-ripened cheese.</title>
        <authorList>
            <consortium name="US DOE Joint Genome Institute (JGI-PGF)"/>
            <person name="Walter F."/>
            <person name="Albersmeier A."/>
            <person name="Kalinowski J."/>
            <person name="Ruckert C."/>
        </authorList>
    </citation>
    <scope>NUCLEOTIDE SEQUENCE</scope>
    <source>
        <strain evidence="2">KCTC 42731</strain>
    </source>
</reference>